<dbReference type="InterPro" id="IPR004045">
    <property type="entry name" value="Glutathione_S-Trfase_N"/>
</dbReference>
<dbReference type="OrthoDB" id="9811242at2"/>
<keyword evidence="3" id="KW-1185">Reference proteome</keyword>
<dbReference type="Proteomes" id="UP000245390">
    <property type="component" value="Unassembled WGS sequence"/>
</dbReference>
<keyword evidence="2" id="KW-0808">Transferase</keyword>
<protein>
    <submittedName>
        <fullName evidence="2">Glutathione S-transferase</fullName>
    </submittedName>
</protein>
<dbReference type="Pfam" id="PF00043">
    <property type="entry name" value="GST_C"/>
    <property type="match status" value="1"/>
</dbReference>
<evidence type="ECO:0000313" key="2">
    <source>
        <dbReference type="EMBL" id="PWK57772.1"/>
    </source>
</evidence>
<gene>
    <name evidence="2" type="ORF">C8D95_102420</name>
</gene>
<dbReference type="PANTHER" id="PTHR44051">
    <property type="entry name" value="GLUTATHIONE S-TRANSFERASE-RELATED"/>
    <property type="match status" value="1"/>
</dbReference>
<dbReference type="SUPFAM" id="SSF47616">
    <property type="entry name" value="GST C-terminal domain-like"/>
    <property type="match status" value="1"/>
</dbReference>
<evidence type="ECO:0000259" key="1">
    <source>
        <dbReference type="PROSITE" id="PS50404"/>
    </source>
</evidence>
<proteinExistence type="predicted"/>
<sequence length="206" mass="22875">MPDFDFHVSAFAWVPETSRGWVKCLRPRWAFEEAGFAYRTTRLGPGEGGSDGYRAWQPFGMVPAYDDGRVRLFESGAILLRIGALSDRLRGWDDAEEATIASWVFAALNTFETHTSRLTDGLPGAVEAVSRRLEALEAALGDREWLVERFSVADIAMATVLREIGETAVLRRHAGVSAYLARCLARPAFDRALQAQFADFDDSRVA</sequence>
<dbReference type="AlphaFoldDB" id="A0A316GAY2"/>
<dbReference type="InterPro" id="IPR004046">
    <property type="entry name" value="GST_C"/>
</dbReference>
<name>A0A316GAY2_9RHOB</name>
<dbReference type="SUPFAM" id="SSF52833">
    <property type="entry name" value="Thioredoxin-like"/>
    <property type="match status" value="1"/>
</dbReference>
<comment type="caution">
    <text evidence="2">The sequence shown here is derived from an EMBL/GenBank/DDBJ whole genome shotgun (WGS) entry which is preliminary data.</text>
</comment>
<dbReference type="SFLD" id="SFLDS00019">
    <property type="entry name" value="Glutathione_Transferase_(cytos"/>
    <property type="match status" value="1"/>
</dbReference>
<dbReference type="InterPro" id="IPR036249">
    <property type="entry name" value="Thioredoxin-like_sf"/>
</dbReference>
<dbReference type="RefSeq" id="WP_109758350.1">
    <property type="nucleotide sequence ID" value="NZ_CP034588.1"/>
</dbReference>
<dbReference type="KEGG" id="salo:EF888_12085"/>
<evidence type="ECO:0000313" key="3">
    <source>
        <dbReference type="Proteomes" id="UP000245390"/>
    </source>
</evidence>
<dbReference type="Gene3D" id="3.40.30.10">
    <property type="entry name" value="Glutaredoxin"/>
    <property type="match status" value="1"/>
</dbReference>
<reference evidence="2 3" key="1">
    <citation type="submission" date="2018-05" db="EMBL/GenBank/DDBJ databases">
        <title>Genomic Encyclopedia of Type Strains, Phase IV (KMG-IV): sequencing the most valuable type-strain genomes for metagenomic binning, comparative biology and taxonomic classification.</title>
        <authorList>
            <person name="Goeker M."/>
        </authorList>
    </citation>
    <scope>NUCLEOTIDE SEQUENCE [LARGE SCALE GENOMIC DNA]</scope>
    <source>
        <strain evidence="2 3">DSM 103371</strain>
    </source>
</reference>
<dbReference type="GO" id="GO:0016740">
    <property type="term" value="F:transferase activity"/>
    <property type="evidence" value="ECO:0007669"/>
    <property type="project" value="UniProtKB-KW"/>
</dbReference>
<accession>A0A316GAY2</accession>
<dbReference type="Gene3D" id="1.20.1050.10">
    <property type="match status" value="1"/>
</dbReference>
<dbReference type="InterPro" id="IPR036282">
    <property type="entry name" value="Glutathione-S-Trfase_C_sf"/>
</dbReference>
<dbReference type="InterPro" id="IPR040079">
    <property type="entry name" value="Glutathione_S-Trfase"/>
</dbReference>
<feature type="domain" description="GST N-terminal" evidence="1">
    <location>
        <begin position="11"/>
        <end position="90"/>
    </location>
</feature>
<organism evidence="2 3">
    <name type="scientific">Silicimonas algicola</name>
    <dbReference type="NCBI Taxonomy" id="1826607"/>
    <lineage>
        <taxon>Bacteria</taxon>
        <taxon>Pseudomonadati</taxon>
        <taxon>Pseudomonadota</taxon>
        <taxon>Alphaproteobacteria</taxon>
        <taxon>Rhodobacterales</taxon>
        <taxon>Paracoccaceae</taxon>
    </lineage>
</organism>
<dbReference type="EMBL" id="QGGV01000002">
    <property type="protein sequence ID" value="PWK57772.1"/>
    <property type="molecule type" value="Genomic_DNA"/>
</dbReference>
<dbReference type="PROSITE" id="PS50404">
    <property type="entry name" value="GST_NTER"/>
    <property type="match status" value="1"/>
</dbReference>
<dbReference type="PANTHER" id="PTHR44051:SF8">
    <property type="entry name" value="GLUTATHIONE S-TRANSFERASE GSTA"/>
    <property type="match status" value="1"/>
</dbReference>